<dbReference type="Pfam" id="PF19327">
    <property type="entry name" value="Ap4A_phos_N"/>
    <property type="match status" value="1"/>
</dbReference>
<evidence type="ECO:0000259" key="2">
    <source>
        <dbReference type="Pfam" id="PF19327"/>
    </source>
</evidence>
<dbReference type="InterPro" id="IPR045759">
    <property type="entry name" value="Ap4A_phos1/2_N"/>
</dbReference>
<feature type="compositionally biased region" description="Basic and acidic residues" evidence="1">
    <location>
        <begin position="149"/>
        <end position="174"/>
    </location>
</feature>
<organism evidence="3 4">
    <name type="scientific">Cerrena zonata</name>
    <dbReference type="NCBI Taxonomy" id="2478898"/>
    <lineage>
        <taxon>Eukaryota</taxon>
        <taxon>Fungi</taxon>
        <taxon>Dikarya</taxon>
        <taxon>Basidiomycota</taxon>
        <taxon>Agaricomycotina</taxon>
        <taxon>Agaricomycetes</taxon>
        <taxon>Polyporales</taxon>
        <taxon>Cerrenaceae</taxon>
        <taxon>Cerrena</taxon>
    </lineage>
</organism>
<proteinExistence type="predicted"/>
<feature type="region of interest" description="Disordered" evidence="1">
    <location>
        <begin position="149"/>
        <end position="175"/>
    </location>
</feature>
<feature type="domain" description="Ap4A phosphorylase 1/2 N-terminal" evidence="2">
    <location>
        <begin position="100"/>
        <end position="272"/>
    </location>
</feature>
<dbReference type="SUPFAM" id="SSF54197">
    <property type="entry name" value="HIT-like"/>
    <property type="match status" value="1"/>
</dbReference>
<dbReference type="Gene3D" id="3.30.428.70">
    <property type="match status" value="1"/>
</dbReference>
<dbReference type="EMBL" id="JASBNA010000021">
    <property type="protein sequence ID" value="KAK7685175.1"/>
    <property type="molecule type" value="Genomic_DNA"/>
</dbReference>
<evidence type="ECO:0000313" key="3">
    <source>
        <dbReference type="EMBL" id="KAK7685175.1"/>
    </source>
</evidence>
<dbReference type="InterPro" id="IPR036265">
    <property type="entry name" value="HIT-like_sf"/>
</dbReference>
<dbReference type="InterPro" id="IPR043171">
    <property type="entry name" value="Ap4A_phos1/2-like"/>
</dbReference>
<sequence length="375" mass="42113">MITFVSSETFRITRQSITRDLFSLSRLGSIHSRNRTRSLRLSASGYFNPTKGFFSHPRKAHSTSLPSSRTPSTRPVVSICLRPYATHSNSNLGMAISKSAPTDIIKGLSAKYDKAIESGDLLFFPSTNTTYEENGVEFEIRLCPALQKKPSEPTPHFDAEEDAKKVEKDSKRDPFAPPYNENLYIGEVIDEEEHAEYVVLFNKYSVVAHHVLLVTKEFHSQTAPLLPSDLVQTYKLLLAARDNGKKFFAFYNCGNLSGASQPHKHLQLIPIESDGPPIERVARRANVEVPERPFALSSLPYANHVRRLPTYFSSSTSTSELSHHLSQAFMSLLDLTISTIRHDTTYPVGPSFLQRYPHSRTPTSHTSERGALYVK</sequence>
<dbReference type="PANTHER" id="PTHR38420:SF1">
    <property type="entry name" value="PUTATIVE (AFU_ORTHOLOGUE AFUA_5G14690)-RELATED"/>
    <property type="match status" value="1"/>
</dbReference>
<dbReference type="AlphaFoldDB" id="A0AAW0G225"/>
<dbReference type="Proteomes" id="UP001385951">
    <property type="component" value="Unassembled WGS sequence"/>
</dbReference>
<dbReference type="InterPro" id="IPR009163">
    <property type="entry name" value="Ap4A_phos1/2"/>
</dbReference>
<gene>
    <name evidence="3" type="ORF">QCA50_011538</name>
</gene>
<name>A0AAW0G225_9APHY</name>
<feature type="region of interest" description="Disordered" evidence="1">
    <location>
        <begin position="353"/>
        <end position="375"/>
    </location>
</feature>
<dbReference type="PANTHER" id="PTHR38420">
    <property type="entry name" value="AP-4-A PHOSPHORYLASE II"/>
    <property type="match status" value="1"/>
</dbReference>
<protein>
    <recommendedName>
        <fullName evidence="2">Ap4A phosphorylase 1/2 N-terminal domain-containing protein</fullName>
    </recommendedName>
</protein>
<dbReference type="GO" id="GO:0003877">
    <property type="term" value="F:ATP:ADP adenylyltransferase activity"/>
    <property type="evidence" value="ECO:0007669"/>
    <property type="project" value="InterPro"/>
</dbReference>
<dbReference type="GO" id="GO:0009117">
    <property type="term" value="P:nucleotide metabolic process"/>
    <property type="evidence" value="ECO:0007669"/>
    <property type="project" value="InterPro"/>
</dbReference>
<evidence type="ECO:0000256" key="1">
    <source>
        <dbReference type="SAM" id="MobiDB-lite"/>
    </source>
</evidence>
<evidence type="ECO:0000313" key="4">
    <source>
        <dbReference type="Proteomes" id="UP001385951"/>
    </source>
</evidence>
<dbReference type="GO" id="GO:0005524">
    <property type="term" value="F:ATP binding"/>
    <property type="evidence" value="ECO:0007669"/>
    <property type="project" value="InterPro"/>
</dbReference>
<reference evidence="3 4" key="1">
    <citation type="submission" date="2022-09" db="EMBL/GenBank/DDBJ databases">
        <authorList>
            <person name="Palmer J.M."/>
        </authorList>
    </citation>
    <scope>NUCLEOTIDE SEQUENCE [LARGE SCALE GENOMIC DNA]</scope>
    <source>
        <strain evidence="3 4">DSM 7382</strain>
    </source>
</reference>
<keyword evidence="4" id="KW-1185">Reference proteome</keyword>
<accession>A0AAW0G225</accession>
<comment type="caution">
    <text evidence="3">The sequence shown here is derived from an EMBL/GenBank/DDBJ whole genome shotgun (WGS) entry which is preliminary data.</text>
</comment>